<dbReference type="PANTHER" id="PTHR10545:SF29">
    <property type="entry name" value="GH14572P-RELATED"/>
    <property type="match status" value="1"/>
</dbReference>
<comment type="caution">
    <text evidence="6">The sequence shown here is derived from an EMBL/GenBank/DDBJ whole genome shotgun (WGS) entry which is preliminary data.</text>
</comment>
<evidence type="ECO:0000256" key="2">
    <source>
        <dbReference type="ARBA" id="ARBA00022679"/>
    </source>
</evidence>
<protein>
    <submittedName>
        <fullName evidence="6">Acetyltransferase</fullName>
    </submittedName>
</protein>
<proteinExistence type="inferred from homology"/>
<dbReference type="InterPro" id="IPR051016">
    <property type="entry name" value="Diverse_Substrate_AcTransf"/>
</dbReference>
<dbReference type="SUPFAM" id="SSF55729">
    <property type="entry name" value="Acyl-CoA N-acyltransferases (Nat)"/>
    <property type="match status" value="1"/>
</dbReference>
<dbReference type="Gene3D" id="3.40.630.30">
    <property type="match status" value="1"/>
</dbReference>
<evidence type="ECO:0000313" key="7">
    <source>
        <dbReference type="Proteomes" id="UP000094444"/>
    </source>
</evidence>
<name>A0A2P5HPX8_DIAHE</name>
<dbReference type="OrthoDB" id="7305308at2759"/>
<dbReference type="PROSITE" id="PS51186">
    <property type="entry name" value="GNAT"/>
    <property type="match status" value="1"/>
</dbReference>
<keyword evidence="2" id="KW-0808">Transferase</keyword>
<keyword evidence="4" id="KW-0175">Coiled coil</keyword>
<dbReference type="FunFam" id="3.40.630.30:FF:000064">
    <property type="entry name" value="GNAT family acetyltransferase"/>
    <property type="match status" value="1"/>
</dbReference>
<dbReference type="InParanoid" id="A0A2P5HPX8"/>
<comment type="similarity">
    <text evidence="1">Belongs to the acetyltransferase family.</text>
</comment>
<feature type="domain" description="N-acetyltransferase" evidence="5">
    <location>
        <begin position="7"/>
        <end position="192"/>
    </location>
</feature>
<dbReference type="GO" id="GO:0008080">
    <property type="term" value="F:N-acetyltransferase activity"/>
    <property type="evidence" value="ECO:0007669"/>
    <property type="project" value="UniProtKB-ARBA"/>
</dbReference>
<sequence length="193" mass="21788">MSASKRAIVRHARRQDIPAILGLVKELADYEHELASVEATVEKLGSTIAFAPSELSPVEPTTDARGLPITEPITPLRPARCLLLYTPDDSSTPVGMALYFYNYSTWRAKAGIYLEDLYITPRERNKGYGKLLLVTLAREVVAMDGGRLDWSVLKWNEPSIRFYEHVIGATRQEEWVGMRVDREALVKLTRLLD</sequence>
<evidence type="ECO:0000256" key="4">
    <source>
        <dbReference type="SAM" id="Coils"/>
    </source>
</evidence>
<dbReference type="PANTHER" id="PTHR10545">
    <property type="entry name" value="DIAMINE N-ACETYLTRANSFERASE"/>
    <property type="match status" value="1"/>
</dbReference>
<evidence type="ECO:0000259" key="5">
    <source>
        <dbReference type="PROSITE" id="PS51186"/>
    </source>
</evidence>
<dbReference type="Pfam" id="PF00583">
    <property type="entry name" value="Acetyltransf_1"/>
    <property type="match status" value="1"/>
</dbReference>
<dbReference type="InterPro" id="IPR000182">
    <property type="entry name" value="GNAT_dom"/>
</dbReference>
<accession>A0A2P5HPX8</accession>
<dbReference type="STRING" id="158607.A0A2P5HPX8"/>
<keyword evidence="7" id="KW-1185">Reference proteome</keyword>
<evidence type="ECO:0000313" key="6">
    <source>
        <dbReference type="EMBL" id="POS72323.1"/>
    </source>
</evidence>
<gene>
    <name evidence="6" type="ORF">DHEL01_v209284</name>
</gene>
<dbReference type="EMBL" id="MAVT02001026">
    <property type="protein sequence ID" value="POS72323.1"/>
    <property type="molecule type" value="Genomic_DNA"/>
</dbReference>
<feature type="coiled-coil region" evidence="4">
    <location>
        <begin position="20"/>
        <end position="47"/>
    </location>
</feature>
<dbReference type="AlphaFoldDB" id="A0A2P5HPX8"/>
<evidence type="ECO:0000256" key="1">
    <source>
        <dbReference type="ARBA" id="ARBA00008694"/>
    </source>
</evidence>
<dbReference type="CDD" id="cd04301">
    <property type="entry name" value="NAT_SF"/>
    <property type="match status" value="1"/>
</dbReference>
<dbReference type="Proteomes" id="UP000094444">
    <property type="component" value="Unassembled WGS sequence"/>
</dbReference>
<evidence type="ECO:0000256" key="3">
    <source>
        <dbReference type="ARBA" id="ARBA00023315"/>
    </source>
</evidence>
<keyword evidence="3" id="KW-0012">Acyltransferase</keyword>
<dbReference type="InterPro" id="IPR016181">
    <property type="entry name" value="Acyl_CoA_acyltransferase"/>
</dbReference>
<organism evidence="6 7">
    <name type="scientific">Diaporthe helianthi</name>
    <dbReference type="NCBI Taxonomy" id="158607"/>
    <lineage>
        <taxon>Eukaryota</taxon>
        <taxon>Fungi</taxon>
        <taxon>Dikarya</taxon>
        <taxon>Ascomycota</taxon>
        <taxon>Pezizomycotina</taxon>
        <taxon>Sordariomycetes</taxon>
        <taxon>Sordariomycetidae</taxon>
        <taxon>Diaporthales</taxon>
        <taxon>Diaporthaceae</taxon>
        <taxon>Diaporthe</taxon>
    </lineage>
</organism>
<reference evidence="6" key="1">
    <citation type="submission" date="2017-09" db="EMBL/GenBank/DDBJ databases">
        <title>Polyketide synthases of a Diaporthe helianthi virulent isolate.</title>
        <authorList>
            <person name="Baroncelli R."/>
        </authorList>
    </citation>
    <scope>NUCLEOTIDE SEQUENCE [LARGE SCALE GENOMIC DNA]</scope>
    <source>
        <strain evidence="6">7/96</strain>
    </source>
</reference>